<evidence type="ECO:0000313" key="3">
    <source>
        <dbReference type="Proteomes" id="UP000828251"/>
    </source>
</evidence>
<feature type="region of interest" description="Disordered" evidence="1">
    <location>
        <begin position="1"/>
        <end position="63"/>
    </location>
</feature>
<dbReference type="AlphaFoldDB" id="A0A9D3ZVG5"/>
<feature type="compositionally biased region" description="Basic and acidic residues" evidence="1">
    <location>
        <begin position="21"/>
        <end position="35"/>
    </location>
</feature>
<gene>
    <name evidence="2" type="ORF">J1N35_031221</name>
</gene>
<dbReference type="Proteomes" id="UP000828251">
    <property type="component" value="Unassembled WGS sequence"/>
</dbReference>
<comment type="caution">
    <text evidence="2">The sequence shown here is derived from an EMBL/GenBank/DDBJ whole genome shotgun (WGS) entry which is preliminary data.</text>
</comment>
<protein>
    <submittedName>
        <fullName evidence="2">Uncharacterized protein</fullName>
    </submittedName>
</protein>
<name>A0A9D3ZVG5_9ROSI</name>
<feature type="compositionally biased region" description="Basic residues" evidence="1">
    <location>
        <begin position="36"/>
        <end position="47"/>
    </location>
</feature>
<keyword evidence="3" id="KW-1185">Reference proteome</keyword>
<evidence type="ECO:0000313" key="2">
    <source>
        <dbReference type="EMBL" id="KAH1066234.1"/>
    </source>
</evidence>
<proteinExistence type="predicted"/>
<feature type="compositionally biased region" description="Polar residues" evidence="1">
    <location>
        <begin position="52"/>
        <end position="63"/>
    </location>
</feature>
<organism evidence="2 3">
    <name type="scientific">Gossypium stocksii</name>
    <dbReference type="NCBI Taxonomy" id="47602"/>
    <lineage>
        <taxon>Eukaryota</taxon>
        <taxon>Viridiplantae</taxon>
        <taxon>Streptophyta</taxon>
        <taxon>Embryophyta</taxon>
        <taxon>Tracheophyta</taxon>
        <taxon>Spermatophyta</taxon>
        <taxon>Magnoliopsida</taxon>
        <taxon>eudicotyledons</taxon>
        <taxon>Gunneridae</taxon>
        <taxon>Pentapetalae</taxon>
        <taxon>rosids</taxon>
        <taxon>malvids</taxon>
        <taxon>Malvales</taxon>
        <taxon>Malvaceae</taxon>
        <taxon>Malvoideae</taxon>
        <taxon>Gossypium</taxon>
    </lineage>
</organism>
<reference evidence="2 3" key="1">
    <citation type="journal article" date="2021" name="Plant Biotechnol. J.">
        <title>Multi-omics assisted identification of the key and species-specific regulatory components of drought-tolerant mechanisms in Gossypium stocksii.</title>
        <authorList>
            <person name="Yu D."/>
            <person name="Ke L."/>
            <person name="Zhang D."/>
            <person name="Wu Y."/>
            <person name="Sun Y."/>
            <person name="Mei J."/>
            <person name="Sun J."/>
            <person name="Sun Y."/>
        </authorList>
    </citation>
    <scope>NUCLEOTIDE SEQUENCE [LARGE SCALE GENOMIC DNA]</scope>
    <source>
        <strain evidence="3">cv. E1</strain>
        <tissue evidence="2">Leaf</tissue>
    </source>
</reference>
<evidence type="ECO:0000256" key="1">
    <source>
        <dbReference type="SAM" id="MobiDB-lite"/>
    </source>
</evidence>
<accession>A0A9D3ZVG5</accession>
<dbReference type="EMBL" id="JAIQCV010000009">
    <property type="protein sequence ID" value="KAH1066234.1"/>
    <property type="molecule type" value="Genomic_DNA"/>
</dbReference>
<sequence length="80" mass="9496">MEFHFFKIKPQNLTSTNGVPTERRKQESRSEVKEKSRFHHRRPKRRHDHEQGQSQNKETSIKNVTVLIPSSNAYRLVALI</sequence>
<feature type="non-terminal residue" evidence="2">
    <location>
        <position position="80"/>
    </location>
</feature>